<evidence type="ECO:0000256" key="3">
    <source>
        <dbReference type="ARBA" id="ARBA00022692"/>
    </source>
</evidence>
<keyword evidence="5 7" id="KW-0472">Membrane</keyword>
<evidence type="ECO:0000256" key="2">
    <source>
        <dbReference type="ARBA" id="ARBA00006244"/>
    </source>
</evidence>
<evidence type="ECO:0000256" key="5">
    <source>
        <dbReference type="ARBA" id="ARBA00023136"/>
    </source>
</evidence>
<evidence type="ECO:0000259" key="8">
    <source>
        <dbReference type="Pfam" id="PF13886"/>
    </source>
</evidence>
<dbReference type="AlphaFoldDB" id="A0A7S3MNG4"/>
<feature type="transmembrane region" description="Helical" evidence="7">
    <location>
        <begin position="192"/>
        <end position="214"/>
    </location>
</feature>
<evidence type="ECO:0000256" key="1">
    <source>
        <dbReference type="ARBA" id="ARBA00004141"/>
    </source>
</evidence>
<feature type="transmembrane region" description="Helical" evidence="7">
    <location>
        <begin position="59"/>
        <end position="77"/>
    </location>
</feature>
<feature type="transmembrane region" description="Helical" evidence="7">
    <location>
        <begin position="234"/>
        <end position="252"/>
    </location>
</feature>
<gene>
    <name evidence="9" type="ORF">FEHR0123_LOCUS6522</name>
</gene>
<name>A0A7S3MNG4_9SPIT</name>
<reference evidence="9" key="1">
    <citation type="submission" date="2021-01" db="EMBL/GenBank/DDBJ databases">
        <authorList>
            <person name="Corre E."/>
            <person name="Pelletier E."/>
            <person name="Niang G."/>
            <person name="Scheremetjew M."/>
            <person name="Finn R."/>
            <person name="Kale V."/>
            <person name="Holt S."/>
            <person name="Cochrane G."/>
            <person name="Meng A."/>
            <person name="Brown T."/>
            <person name="Cohen L."/>
        </authorList>
    </citation>
    <scope>NUCLEOTIDE SEQUENCE</scope>
    <source>
        <strain evidence="9">Fehren 1</strain>
    </source>
</reference>
<dbReference type="GO" id="GO:0005886">
    <property type="term" value="C:plasma membrane"/>
    <property type="evidence" value="ECO:0007669"/>
    <property type="project" value="TreeGrafter"/>
</dbReference>
<sequence length="273" mass="30033">MTTKLMCDETITGQGTATVESVTLVDGCDFQVTLKHKDGCPDFAADLTAYVNWLEDNEWFLGIMYLIVGPLLAIFGLQWFPYVTAILIAFFIFGLCVSLGLAFSLMNSTGGMVAVLVVGAILGIVIGILIKRKIWIMVALLGLVAGFFSGSLIFALISTASGWTDAWGWWVISILMAIVGCLLSYKLGRPVILFATSFVGSYLFMRAFTLFFPGHWPSEAKLMSDIGSVQVDNIFWVFVGVFVVTFIASLVVQNKRIDKTHEDLSDDNYNRVN</sequence>
<evidence type="ECO:0000256" key="6">
    <source>
        <dbReference type="ARBA" id="ARBA00049737"/>
    </source>
</evidence>
<feature type="domain" description="TM7S3/TM198-like" evidence="8">
    <location>
        <begin position="62"/>
        <end position="253"/>
    </location>
</feature>
<keyword evidence="4 7" id="KW-1133">Transmembrane helix</keyword>
<evidence type="ECO:0000256" key="4">
    <source>
        <dbReference type="ARBA" id="ARBA00022989"/>
    </source>
</evidence>
<dbReference type="PANTHER" id="PTHR31247">
    <property type="entry name" value="TRANSMEMBRANE PROTEIN 198 FAMILY MEMBER"/>
    <property type="match status" value="1"/>
</dbReference>
<feature type="transmembrane region" description="Helical" evidence="7">
    <location>
        <begin position="112"/>
        <end position="130"/>
    </location>
</feature>
<accession>A0A7S3MNG4</accession>
<dbReference type="Pfam" id="PF13886">
    <property type="entry name" value="TM7S3_TM198"/>
    <property type="match status" value="1"/>
</dbReference>
<dbReference type="InterPro" id="IPR025256">
    <property type="entry name" value="TM7S3/TM198-like_dom"/>
</dbReference>
<organism evidence="9">
    <name type="scientific">Favella ehrenbergii</name>
    <dbReference type="NCBI Taxonomy" id="182087"/>
    <lineage>
        <taxon>Eukaryota</taxon>
        <taxon>Sar</taxon>
        <taxon>Alveolata</taxon>
        <taxon>Ciliophora</taxon>
        <taxon>Intramacronucleata</taxon>
        <taxon>Spirotrichea</taxon>
        <taxon>Choreotrichia</taxon>
        <taxon>Tintinnida</taxon>
        <taxon>Xystonellidae</taxon>
        <taxon>Favella</taxon>
    </lineage>
</organism>
<proteinExistence type="inferred from homology"/>
<feature type="transmembrane region" description="Helical" evidence="7">
    <location>
        <begin position="137"/>
        <end position="161"/>
    </location>
</feature>
<keyword evidence="3 7" id="KW-0812">Transmembrane</keyword>
<comment type="similarity">
    <text evidence="2">Belongs to the TMEM198 family.</text>
</comment>
<protein>
    <recommendedName>
        <fullName evidence="6">Transmembrane protein 198</fullName>
    </recommendedName>
</protein>
<evidence type="ECO:0000313" key="9">
    <source>
        <dbReference type="EMBL" id="CAE0311603.1"/>
    </source>
</evidence>
<dbReference type="InterPro" id="IPR040236">
    <property type="entry name" value="TMEM198"/>
</dbReference>
<dbReference type="EMBL" id="HBIE01021361">
    <property type="protein sequence ID" value="CAE0311603.1"/>
    <property type="molecule type" value="Transcribed_RNA"/>
</dbReference>
<evidence type="ECO:0000256" key="7">
    <source>
        <dbReference type="SAM" id="Phobius"/>
    </source>
</evidence>
<feature type="transmembrane region" description="Helical" evidence="7">
    <location>
        <begin position="84"/>
        <end position="106"/>
    </location>
</feature>
<feature type="transmembrane region" description="Helical" evidence="7">
    <location>
        <begin position="167"/>
        <end position="185"/>
    </location>
</feature>
<comment type="subcellular location">
    <subcellularLocation>
        <location evidence="1">Membrane</location>
        <topology evidence="1">Multi-pass membrane protein</topology>
    </subcellularLocation>
</comment>
<dbReference type="PANTHER" id="PTHR31247:SF5">
    <property type="entry name" value="DUF4203 DOMAIN-CONTAINING PROTEIN"/>
    <property type="match status" value="1"/>
</dbReference>